<dbReference type="Proteomes" id="UP000199592">
    <property type="component" value="Unassembled WGS sequence"/>
</dbReference>
<dbReference type="RefSeq" id="WP_090297511.1">
    <property type="nucleotide sequence ID" value="NZ_FNKI01000002.1"/>
</dbReference>
<dbReference type="GO" id="GO:0046872">
    <property type="term" value="F:metal ion binding"/>
    <property type="evidence" value="ECO:0007669"/>
    <property type="project" value="InterPro"/>
</dbReference>
<dbReference type="EMBL" id="FNMY01000001">
    <property type="protein sequence ID" value="SDW18581.1"/>
    <property type="molecule type" value="Genomic_DNA"/>
</dbReference>
<dbReference type="Pfam" id="PF00403">
    <property type="entry name" value="HMA"/>
    <property type="match status" value="1"/>
</dbReference>
<gene>
    <name evidence="2" type="ORF">SAMN04487892_0642</name>
</gene>
<keyword evidence="3" id="KW-1185">Reference proteome</keyword>
<proteinExistence type="predicted"/>
<accession>A0A1H2RGR0</accession>
<dbReference type="SUPFAM" id="SSF55008">
    <property type="entry name" value="HMA, heavy metal-associated domain"/>
    <property type="match status" value="1"/>
</dbReference>
<dbReference type="STRING" id="1073328.SAMN05216294_1994"/>
<dbReference type="InterPro" id="IPR006121">
    <property type="entry name" value="HMA_dom"/>
</dbReference>
<dbReference type="CDD" id="cd00371">
    <property type="entry name" value="HMA"/>
    <property type="match status" value="1"/>
</dbReference>
<feature type="domain" description="HMA" evidence="1">
    <location>
        <begin position="1"/>
        <end position="67"/>
    </location>
</feature>
<dbReference type="AlphaFoldDB" id="A0A1H2RGR0"/>
<dbReference type="OrthoDB" id="677920at2"/>
<dbReference type="Gene3D" id="3.30.70.100">
    <property type="match status" value="1"/>
</dbReference>
<name>A0A1H2RGR0_9FLAO</name>
<evidence type="ECO:0000313" key="2">
    <source>
        <dbReference type="EMBL" id="SDW18581.1"/>
    </source>
</evidence>
<sequence>MSTLQFKSNIKCSGCANTVKPFLDKVDGVTDWSVDFASQDKLLIVQTTSATEEEITSAVESAGYHLTKK</sequence>
<evidence type="ECO:0000313" key="3">
    <source>
        <dbReference type="Proteomes" id="UP000199592"/>
    </source>
</evidence>
<protein>
    <submittedName>
        <fullName evidence="2">Heavy-metal-associated domain-containing protein</fullName>
    </submittedName>
</protein>
<reference evidence="3" key="1">
    <citation type="submission" date="2016-10" db="EMBL/GenBank/DDBJ databases">
        <authorList>
            <person name="Varghese N."/>
            <person name="Submissions S."/>
        </authorList>
    </citation>
    <scope>NUCLEOTIDE SEQUENCE [LARGE SCALE GENOMIC DNA]</scope>
    <source>
        <strain evidence="3">DSM 25030</strain>
    </source>
</reference>
<organism evidence="2 3">
    <name type="scientific">Flagellimonas zhangzhouensis</name>
    <dbReference type="NCBI Taxonomy" id="1073328"/>
    <lineage>
        <taxon>Bacteria</taxon>
        <taxon>Pseudomonadati</taxon>
        <taxon>Bacteroidota</taxon>
        <taxon>Flavobacteriia</taxon>
        <taxon>Flavobacteriales</taxon>
        <taxon>Flavobacteriaceae</taxon>
        <taxon>Flagellimonas</taxon>
    </lineage>
</organism>
<dbReference type="PROSITE" id="PS50846">
    <property type="entry name" value="HMA_2"/>
    <property type="match status" value="1"/>
</dbReference>
<dbReference type="InterPro" id="IPR036163">
    <property type="entry name" value="HMA_dom_sf"/>
</dbReference>
<evidence type="ECO:0000259" key="1">
    <source>
        <dbReference type="PROSITE" id="PS50846"/>
    </source>
</evidence>